<keyword evidence="3 7" id="KW-0479">Metal-binding</keyword>
<evidence type="ECO:0000256" key="1">
    <source>
        <dbReference type="ARBA" id="ARBA00010617"/>
    </source>
</evidence>
<dbReference type="EMBL" id="CP022753">
    <property type="protein sequence ID" value="ASU84014.1"/>
    <property type="molecule type" value="Genomic_DNA"/>
</dbReference>
<proteinExistence type="inferred from homology"/>
<dbReference type="OrthoDB" id="4133219at2"/>
<dbReference type="Pfam" id="PF00067">
    <property type="entry name" value="p450"/>
    <property type="match status" value="1"/>
</dbReference>
<dbReference type="FunFam" id="1.10.630.10:FF:000018">
    <property type="entry name" value="Cytochrome P450 monooxygenase"/>
    <property type="match status" value="1"/>
</dbReference>
<dbReference type="PANTHER" id="PTHR46696">
    <property type="entry name" value="P450, PUTATIVE (EUROFUNG)-RELATED"/>
    <property type="match status" value="1"/>
</dbReference>
<dbReference type="InterPro" id="IPR036396">
    <property type="entry name" value="Cyt_P450_sf"/>
</dbReference>
<keyword evidence="5 7" id="KW-0408">Iron</keyword>
<dbReference type="CDD" id="cd11029">
    <property type="entry name" value="CYP107-like"/>
    <property type="match status" value="1"/>
</dbReference>
<dbReference type="GO" id="GO:0004497">
    <property type="term" value="F:monooxygenase activity"/>
    <property type="evidence" value="ECO:0007669"/>
    <property type="project" value="UniProtKB-KW"/>
</dbReference>
<reference evidence="8 9" key="1">
    <citation type="submission" date="2017-08" db="EMBL/GenBank/DDBJ databases">
        <title>The complete genome sequence of Nocardiopsis gilva YIM 90087.</title>
        <authorList>
            <person name="Yin M."/>
            <person name="Tang S."/>
        </authorList>
    </citation>
    <scope>NUCLEOTIDE SEQUENCE [LARGE SCALE GENOMIC DNA]</scope>
    <source>
        <strain evidence="8 9">YIM 90087</strain>
    </source>
</reference>
<dbReference type="PANTHER" id="PTHR46696:SF1">
    <property type="entry name" value="CYTOCHROME P450 YJIB-RELATED"/>
    <property type="match status" value="1"/>
</dbReference>
<dbReference type="Proteomes" id="UP000215005">
    <property type="component" value="Chromosome"/>
</dbReference>
<evidence type="ECO:0000256" key="2">
    <source>
        <dbReference type="ARBA" id="ARBA00022617"/>
    </source>
</evidence>
<organism evidence="8 9">
    <name type="scientific">Nocardiopsis gilva YIM 90087</name>
    <dbReference type="NCBI Taxonomy" id="1235441"/>
    <lineage>
        <taxon>Bacteria</taxon>
        <taxon>Bacillati</taxon>
        <taxon>Actinomycetota</taxon>
        <taxon>Actinomycetes</taxon>
        <taxon>Streptosporangiales</taxon>
        <taxon>Nocardiopsidaceae</taxon>
        <taxon>Nocardiopsis</taxon>
    </lineage>
</organism>
<name>A0A223S7C4_9ACTN</name>
<dbReference type="InterPro" id="IPR017972">
    <property type="entry name" value="Cyt_P450_CS"/>
</dbReference>
<evidence type="ECO:0000256" key="4">
    <source>
        <dbReference type="ARBA" id="ARBA00023002"/>
    </source>
</evidence>
<evidence type="ECO:0000256" key="3">
    <source>
        <dbReference type="ARBA" id="ARBA00022723"/>
    </source>
</evidence>
<dbReference type="AlphaFoldDB" id="A0A223S7C4"/>
<dbReference type="PRINTS" id="PR00359">
    <property type="entry name" value="BP450"/>
</dbReference>
<dbReference type="GO" id="GO:0016705">
    <property type="term" value="F:oxidoreductase activity, acting on paired donors, with incorporation or reduction of molecular oxygen"/>
    <property type="evidence" value="ECO:0007669"/>
    <property type="project" value="InterPro"/>
</dbReference>
<accession>A0A223S7C4</accession>
<evidence type="ECO:0000256" key="6">
    <source>
        <dbReference type="ARBA" id="ARBA00023033"/>
    </source>
</evidence>
<dbReference type="GO" id="GO:0020037">
    <property type="term" value="F:heme binding"/>
    <property type="evidence" value="ECO:0007669"/>
    <property type="project" value="InterPro"/>
</dbReference>
<keyword evidence="9" id="KW-1185">Reference proteome</keyword>
<evidence type="ECO:0000256" key="7">
    <source>
        <dbReference type="RuleBase" id="RU000461"/>
    </source>
</evidence>
<protein>
    <submittedName>
        <fullName evidence="8">Cytochrome P450</fullName>
    </submittedName>
</protein>
<keyword evidence="4 7" id="KW-0560">Oxidoreductase</keyword>
<evidence type="ECO:0000256" key="5">
    <source>
        <dbReference type="ARBA" id="ARBA00023004"/>
    </source>
</evidence>
<dbReference type="Gene3D" id="1.10.630.10">
    <property type="entry name" value="Cytochrome P450"/>
    <property type="match status" value="1"/>
</dbReference>
<dbReference type="SUPFAM" id="SSF48264">
    <property type="entry name" value="Cytochrome P450"/>
    <property type="match status" value="1"/>
</dbReference>
<dbReference type="GO" id="GO:0005506">
    <property type="term" value="F:iron ion binding"/>
    <property type="evidence" value="ECO:0007669"/>
    <property type="project" value="InterPro"/>
</dbReference>
<sequence length="423" mass="47161">MNATNPTPTGADDRIDLGTPELTRDPFTAYSKLREQGAVLPGKQAVIGDPTWIVTRYDDVKTVLADARFVKDRTSIPGFEADDSRFRFLTAFGLPEEYMGYMVSLLDLDGEEHTRLRKLVSRTFTVRRISELRPRMEEIVDGLLDRLPEQADENGVVDLLNQFGYPFSMTVICELVGIDEEDRAAWLGFGEQLGSEDPAEFAGAVRGVIDHVHALIERRRNEPAEDLLTGLIRTHDEDGDRLTDAEMVTMIFTLVMAGYGTTASFIANGTVDLLTHPDQFELLKREPELMPRAVHELLRRVPPAQLVGVRYAAEDVEIGGTTIKQGDGVTAILGAANFDPRQFDEPDTLDIRRESAGRRETHVSFSHGAHYCLGAALARQESEVAFTKLFERFPNIMLAVGPSELPRSHQPGAWMLEELPVRL</sequence>
<comment type="similarity">
    <text evidence="1 7">Belongs to the cytochrome P450 family.</text>
</comment>
<dbReference type="InterPro" id="IPR001128">
    <property type="entry name" value="Cyt_P450"/>
</dbReference>
<keyword evidence="2 7" id="KW-0349">Heme</keyword>
<dbReference type="PROSITE" id="PS00086">
    <property type="entry name" value="CYTOCHROME_P450"/>
    <property type="match status" value="1"/>
</dbReference>
<gene>
    <name evidence="8" type="ORF">CDO52_15555</name>
</gene>
<dbReference type="KEGG" id="ngv:CDO52_15555"/>
<evidence type="ECO:0000313" key="8">
    <source>
        <dbReference type="EMBL" id="ASU84014.1"/>
    </source>
</evidence>
<evidence type="ECO:0000313" key="9">
    <source>
        <dbReference type="Proteomes" id="UP000215005"/>
    </source>
</evidence>
<keyword evidence="6 7" id="KW-0503">Monooxygenase</keyword>
<dbReference type="RefSeq" id="WP_017619104.1">
    <property type="nucleotide sequence ID" value="NZ_ANBG01000223.1"/>
</dbReference>
<dbReference type="InterPro" id="IPR002397">
    <property type="entry name" value="Cyt_P450_B"/>
</dbReference>